<evidence type="ECO:0000256" key="3">
    <source>
        <dbReference type="SAM" id="SignalP"/>
    </source>
</evidence>
<reference evidence="4" key="1">
    <citation type="submission" date="2021-08" db="EMBL/GenBank/DDBJ databases">
        <authorList>
            <person name="Stevens D.C."/>
        </authorList>
    </citation>
    <scope>NUCLEOTIDE SEQUENCE</scope>
    <source>
        <strain evidence="4">DSM 53165</strain>
    </source>
</reference>
<dbReference type="InterPro" id="IPR052346">
    <property type="entry name" value="O-mannosyl-transferase_TMTC"/>
</dbReference>
<dbReference type="SUPFAM" id="SSF48452">
    <property type="entry name" value="TPR-like"/>
    <property type="match status" value="1"/>
</dbReference>
<dbReference type="EMBL" id="JAIRAU010000002">
    <property type="protein sequence ID" value="MBZ5709052.1"/>
    <property type="molecule type" value="Genomic_DNA"/>
</dbReference>
<evidence type="ECO:0000313" key="4">
    <source>
        <dbReference type="EMBL" id="MBZ5709052.1"/>
    </source>
</evidence>
<dbReference type="Pfam" id="PF13432">
    <property type="entry name" value="TPR_16"/>
    <property type="match status" value="3"/>
</dbReference>
<name>A0ABS7TLN8_9BACT</name>
<dbReference type="PANTHER" id="PTHR44227:SF3">
    <property type="entry name" value="PROTEIN O-MANNOSYL-TRANSFERASE TMTC4"/>
    <property type="match status" value="1"/>
</dbReference>
<dbReference type="Proteomes" id="UP001139031">
    <property type="component" value="Unassembled WGS sequence"/>
</dbReference>
<dbReference type="SMART" id="SM00028">
    <property type="entry name" value="TPR"/>
    <property type="match status" value="4"/>
</dbReference>
<accession>A0ABS7TLN8</accession>
<feature type="chain" id="PRO_5045365110" evidence="3">
    <location>
        <begin position="23"/>
        <end position="262"/>
    </location>
</feature>
<keyword evidence="5" id="KW-1185">Reference proteome</keyword>
<dbReference type="PANTHER" id="PTHR44227">
    <property type="match status" value="1"/>
</dbReference>
<proteinExistence type="predicted"/>
<protein>
    <submittedName>
        <fullName evidence="4">Tetratricopeptide repeat protein</fullName>
    </submittedName>
</protein>
<evidence type="ECO:0000256" key="2">
    <source>
        <dbReference type="ARBA" id="ARBA00022803"/>
    </source>
</evidence>
<keyword evidence="3" id="KW-0732">Signal</keyword>
<dbReference type="InterPro" id="IPR011990">
    <property type="entry name" value="TPR-like_helical_dom_sf"/>
</dbReference>
<dbReference type="RefSeq" id="WP_224190829.1">
    <property type="nucleotide sequence ID" value="NZ_JAIRAU010000002.1"/>
</dbReference>
<evidence type="ECO:0000256" key="1">
    <source>
        <dbReference type="ARBA" id="ARBA00022737"/>
    </source>
</evidence>
<dbReference type="Gene3D" id="1.25.40.10">
    <property type="entry name" value="Tetratricopeptide repeat domain"/>
    <property type="match status" value="2"/>
</dbReference>
<keyword evidence="1" id="KW-0677">Repeat</keyword>
<dbReference type="InterPro" id="IPR019734">
    <property type="entry name" value="TPR_rpt"/>
</dbReference>
<sequence>MVRLAACALTVVLTAVSVLAPACNNTPAVDPAEQAAQIKKDLANAAARVNDEKWEEARAMLKRVLEAEPANTEALALQAKVSLFADKDAAKALELVDQAIAAKADVPDYHATRASALEKSGKDADAAAAWGKASQLDPDNGNYGLHQGQALRRAKQLEQAEGVFREVIKNDEAVKFVYSELGDVLREQGKLDEALTTYAKAMIKYQGDKTAHAGAAQVYEAKGETQKAIDEWSTYIRMDCCSEFSNNVAKKRIAELQQGRAG</sequence>
<comment type="caution">
    <text evidence="4">The sequence shown here is derived from an EMBL/GenBank/DDBJ whole genome shotgun (WGS) entry which is preliminary data.</text>
</comment>
<evidence type="ECO:0000313" key="5">
    <source>
        <dbReference type="Proteomes" id="UP001139031"/>
    </source>
</evidence>
<keyword evidence="2" id="KW-0802">TPR repeat</keyword>
<organism evidence="4 5">
    <name type="scientific">Nannocystis pusilla</name>
    <dbReference type="NCBI Taxonomy" id="889268"/>
    <lineage>
        <taxon>Bacteria</taxon>
        <taxon>Pseudomonadati</taxon>
        <taxon>Myxococcota</taxon>
        <taxon>Polyangia</taxon>
        <taxon>Nannocystales</taxon>
        <taxon>Nannocystaceae</taxon>
        <taxon>Nannocystis</taxon>
    </lineage>
</organism>
<gene>
    <name evidence="4" type="ORF">K7C98_07260</name>
</gene>
<feature type="signal peptide" evidence="3">
    <location>
        <begin position="1"/>
        <end position="22"/>
    </location>
</feature>